<feature type="region of interest" description="Disordered" evidence="1">
    <location>
        <begin position="245"/>
        <end position="278"/>
    </location>
</feature>
<evidence type="ECO:0000313" key="3">
    <source>
        <dbReference type="Proteomes" id="UP001153269"/>
    </source>
</evidence>
<keyword evidence="3" id="KW-1185">Reference proteome</keyword>
<evidence type="ECO:0000313" key="2">
    <source>
        <dbReference type="EMBL" id="CAB1446633.1"/>
    </source>
</evidence>
<feature type="region of interest" description="Disordered" evidence="1">
    <location>
        <begin position="116"/>
        <end position="143"/>
    </location>
</feature>
<accession>A0A9N7V9F5</accession>
<sequence length="309" mass="34229">MCSVDQNGSPLAVTRTRWPTQSQHSDCSHTCRPNLFFLRNMLVPVECNGVNKWVRVPQAEDEYNYSQFLQAGSASLSLKDSSNVEVDSDIFDELLKSSRVSFRAEECDGSNAEVEFSEGSSLSDWSPSPSRASQGSSSSGSDSTLILESTIARKRQLVEGPLDSNVARNNVRVALYSKPGGKEIFKEYEKTSTISDVTRRKMVNILVADMVESHGRVPPNGYEQVYDHQSGSGYLAWRLKTVQQNSAQDSKKSRTNFQEGPKTARSEGNIPAQAKGGSRPGYRLYCPGSLSQILGYTWLDGPRLHNDLW</sequence>
<dbReference type="AlphaFoldDB" id="A0A9N7V9F5"/>
<dbReference type="PANTHER" id="PTHR31025">
    <property type="entry name" value="SI:CH211-196P9.1-RELATED"/>
    <property type="match status" value="1"/>
</dbReference>
<organism evidence="2 3">
    <name type="scientific">Pleuronectes platessa</name>
    <name type="common">European plaice</name>
    <dbReference type="NCBI Taxonomy" id="8262"/>
    <lineage>
        <taxon>Eukaryota</taxon>
        <taxon>Metazoa</taxon>
        <taxon>Chordata</taxon>
        <taxon>Craniata</taxon>
        <taxon>Vertebrata</taxon>
        <taxon>Euteleostomi</taxon>
        <taxon>Actinopterygii</taxon>
        <taxon>Neopterygii</taxon>
        <taxon>Teleostei</taxon>
        <taxon>Neoteleostei</taxon>
        <taxon>Acanthomorphata</taxon>
        <taxon>Carangaria</taxon>
        <taxon>Pleuronectiformes</taxon>
        <taxon>Pleuronectoidei</taxon>
        <taxon>Pleuronectidae</taxon>
        <taxon>Pleuronectes</taxon>
    </lineage>
</organism>
<comment type="caution">
    <text evidence="2">The sequence shown here is derived from an EMBL/GenBank/DDBJ whole genome shotgun (WGS) entry which is preliminary data.</text>
</comment>
<dbReference type="Proteomes" id="UP001153269">
    <property type="component" value="Unassembled WGS sequence"/>
</dbReference>
<gene>
    <name evidence="2" type="ORF">PLEPLA_LOCUS34358</name>
</gene>
<protein>
    <submittedName>
        <fullName evidence="2">Uncharacterized protein</fullName>
    </submittedName>
</protein>
<proteinExistence type="predicted"/>
<reference evidence="2" key="1">
    <citation type="submission" date="2020-03" db="EMBL/GenBank/DDBJ databases">
        <authorList>
            <person name="Weist P."/>
        </authorList>
    </citation>
    <scope>NUCLEOTIDE SEQUENCE</scope>
</reference>
<name>A0A9N7V9F5_PLEPL</name>
<dbReference type="PANTHER" id="PTHR31025:SF29">
    <property type="entry name" value="SI:CH211-196P9.1"/>
    <property type="match status" value="1"/>
</dbReference>
<dbReference type="EMBL" id="CADEAL010003922">
    <property type="protein sequence ID" value="CAB1446633.1"/>
    <property type="molecule type" value="Genomic_DNA"/>
</dbReference>
<feature type="compositionally biased region" description="Low complexity" evidence="1">
    <location>
        <begin position="117"/>
        <end position="143"/>
    </location>
</feature>
<evidence type="ECO:0000256" key="1">
    <source>
        <dbReference type="SAM" id="MobiDB-lite"/>
    </source>
</evidence>